<reference evidence="18 19" key="1">
    <citation type="submission" date="2017-06" db="EMBL/GenBank/DDBJ databases">
        <title>Ant-infecting Ophiocordyceps genomes reveal a high diversity of potential behavioral manipulation genes and a possible major role for enterotoxins.</title>
        <authorList>
            <person name="De Bekker C."/>
            <person name="Evans H.C."/>
            <person name="Brachmann A."/>
            <person name="Hughes D.P."/>
        </authorList>
    </citation>
    <scope>NUCLEOTIDE SEQUENCE [LARGE SCALE GENOMIC DNA]</scope>
    <source>
        <strain evidence="18 19">Map16</strain>
    </source>
</reference>
<dbReference type="GO" id="GO:0005829">
    <property type="term" value="C:cytosol"/>
    <property type="evidence" value="ECO:0007669"/>
    <property type="project" value="TreeGrafter"/>
</dbReference>
<evidence type="ECO:0000256" key="14">
    <source>
        <dbReference type="ARBA" id="ARBA00048679"/>
    </source>
</evidence>
<dbReference type="InterPro" id="IPR008271">
    <property type="entry name" value="Ser/Thr_kinase_AS"/>
</dbReference>
<evidence type="ECO:0000256" key="10">
    <source>
        <dbReference type="ARBA" id="ARBA00022927"/>
    </source>
</evidence>
<keyword evidence="10" id="KW-0653">Protein transport</keyword>
<evidence type="ECO:0000313" key="19">
    <source>
        <dbReference type="Proteomes" id="UP000226431"/>
    </source>
</evidence>
<comment type="similarity">
    <text evidence="2">Belongs to the protein kinase superfamily. CAMK Ser/Thr protein kinase family. CHEK2 subfamily.</text>
</comment>
<evidence type="ECO:0000256" key="11">
    <source>
        <dbReference type="ARBA" id="ARBA00023006"/>
    </source>
</evidence>
<protein>
    <recommendedName>
        <fullName evidence="3">non-specific serine/threonine protein kinase</fullName>
        <ecNumber evidence="3">2.7.11.1</ecNumber>
    </recommendedName>
    <alternativeName>
        <fullName evidence="12">Autophagy-related protein 1</fullName>
    </alternativeName>
</protein>
<evidence type="ECO:0000256" key="1">
    <source>
        <dbReference type="ARBA" id="ARBA00004623"/>
    </source>
</evidence>
<name>A0A2C5Z224_9HYPO</name>
<dbReference type="GO" id="GO:0015031">
    <property type="term" value="P:protein transport"/>
    <property type="evidence" value="ECO:0007669"/>
    <property type="project" value="UniProtKB-KW"/>
</dbReference>
<dbReference type="EMBL" id="NJES01000311">
    <property type="protein sequence ID" value="PHH73893.1"/>
    <property type="molecule type" value="Genomic_DNA"/>
</dbReference>
<dbReference type="GO" id="GO:0010506">
    <property type="term" value="P:regulation of autophagy"/>
    <property type="evidence" value="ECO:0007669"/>
    <property type="project" value="InterPro"/>
</dbReference>
<dbReference type="InterPro" id="IPR000719">
    <property type="entry name" value="Prot_kinase_dom"/>
</dbReference>
<dbReference type="InterPro" id="IPR011009">
    <property type="entry name" value="Kinase-like_dom_sf"/>
</dbReference>
<dbReference type="PANTHER" id="PTHR24348">
    <property type="entry name" value="SERINE/THREONINE-PROTEIN KINASE UNC-51-RELATED"/>
    <property type="match status" value="1"/>
</dbReference>
<dbReference type="GO" id="GO:0005524">
    <property type="term" value="F:ATP binding"/>
    <property type="evidence" value="ECO:0007669"/>
    <property type="project" value="UniProtKB-KW"/>
</dbReference>
<evidence type="ECO:0000256" key="2">
    <source>
        <dbReference type="ARBA" id="ARBA00005575"/>
    </source>
</evidence>
<evidence type="ECO:0000256" key="7">
    <source>
        <dbReference type="ARBA" id="ARBA00022741"/>
    </source>
</evidence>
<dbReference type="GO" id="GO:0000045">
    <property type="term" value="P:autophagosome assembly"/>
    <property type="evidence" value="ECO:0007669"/>
    <property type="project" value="TreeGrafter"/>
</dbReference>
<gene>
    <name evidence="18" type="ORF">CDD80_3513</name>
</gene>
<dbReference type="Pfam" id="PF00498">
    <property type="entry name" value="FHA"/>
    <property type="match status" value="1"/>
</dbReference>
<dbReference type="EC" id="2.7.11.1" evidence="3"/>
<proteinExistence type="inferred from homology"/>
<keyword evidence="9" id="KW-0067">ATP-binding</keyword>
<keyword evidence="6" id="KW-0808">Transferase</keyword>
<evidence type="ECO:0000256" key="12">
    <source>
        <dbReference type="ARBA" id="ARBA00030237"/>
    </source>
</evidence>
<organism evidence="18 19">
    <name type="scientific">Ophiocordyceps camponoti-rufipedis</name>
    <dbReference type="NCBI Taxonomy" id="2004952"/>
    <lineage>
        <taxon>Eukaryota</taxon>
        <taxon>Fungi</taxon>
        <taxon>Dikarya</taxon>
        <taxon>Ascomycota</taxon>
        <taxon>Pezizomycotina</taxon>
        <taxon>Sordariomycetes</taxon>
        <taxon>Hypocreomycetidae</taxon>
        <taxon>Hypocreales</taxon>
        <taxon>Ophiocordycipitaceae</taxon>
        <taxon>Ophiocordyceps</taxon>
    </lineage>
</organism>
<evidence type="ECO:0000313" key="18">
    <source>
        <dbReference type="EMBL" id="PHH73893.1"/>
    </source>
</evidence>
<dbReference type="SUPFAM" id="SSF49879">
    <property type="entry name" value="SMAD/FHA domain"/>
    <property type="match status" value="1"/>
</dbReference>
<dbReference type="GO" id="GO:0005776">
    <property type="term" value="C:autophagosome"/>
    <property type="evidence" value="ECO:0007669"/>
    <property type="project" value="TreeGrafter"/>
</dbReference>
<dbReference type="PROSITE" id="PS50011">
    <property type="entry name" value="PROTEIN_KINASE_DOM"/>
    <property type="match status" value="1"/>
</dbReference>
<keyword evidence="4" id="KW-0813">Transport</keyword>
<dbReference type="GO" id="GO:0004674">
    <property type="term" value="F:protein serine/threonine kinase activity"/>
    <property type="evidence" value="ECO:0007669"/>
    <property type="project" value="UniProtKB-KW"/>
</dbReference>
<evidence type="ECO:0000256" key="4">
    <source>
        <dbReference type="ARBA" id="ARBA00022448"/>
    </source>
</evidence>
<feature type="domain" description="Protein kinase" evidence="17">
    <location>
        <begin position="197"/>
        <end position="464"/>
    </location>
</feature>
<evidence type="ECO:0000256" key="3">
    <source>
        <dbReference type="ARBA" id="ARBA00012513"/>
    </source>
</evidence>
<feature type="region of interest" description="Disordered" evidence="15">
    <location>
        <begin position="555"/>
        <end position="574"/>
    </location>
</feature>
<evidence type="ECO:0000259" key="16">
    <source>
        <dbReference type="PROSITE" id="PS50006"/>
    </source>
</evidence>
<dbReference type="AlphaFoldDB" id="A0A2C5Z224"/>
<sequence length="574" mass="64472">MHDADLIATIFTLGDTPDTEKQQPIKVTFSNIPRTPLGFIFGAHFNGDVVVNGPGISRNHLSLTFDEKRRPVIKDWGSLSGTQVTFDDDGEGIRHDFQWVVGGHDFSQNTKEIIIQMGARPLFRIQVEKHDITSNDYITKVDQFVKGTASVEELLESFDLPREVTEAVAEDTTAIARALFPDIATPAKAPTQVKDPICIKRSLGQGSYGVVTRHYNVSNAVEFALKEPREQDLGDRYFDASAWKKEANIMEKLSHPHIVKLQHFESQPHPRLQLEYMPKGNLNRLHKISTAETESILSQCLSALTYLHGQEPPIVHRDIKAANILVQRRDSDGIHVKFADFGVSRLGHDMSTFCGTCRYMAPEMYPTRSNKRTRKRMSYSPLVDVWSLGVVVYELLRPPLPSFTGSYRSNGVEWCRAIIKTLQTDMEQRPDSFRKLLQDAMLVLLPAKRLSAQDCYHRAKHLLTATAAGCQTPRPASRTSREHRISTDSHGDVMPEASVSQSSTESRKRRRSRESSPLERQSKRRSERISGRNSSVQQPESTRFLYEPTFCAGESVGEENGCEGQGSAHARGTA</sequence>
<evidence type="ECO:0000256" key="8">
    <source>
        <dbReference type="ARBA" id="ARBA00022777"/>
    </source>
</evidence>
<dbReference type="Pfam" id="PF00069">
    <property type="entry name" value="Pkinase"/>
    <property type="match status" value="1"/>
</dbReference>
<comment type="catalytic activity">
    <reaction evidence="14">
        <text>L-seryl-[protein] + ATP = O-phospho-L-seryl-[protein] + ADP + H(+)</text>
        <dbReference type="Rhea" id="RHEA:17989"/>
        <dbReference type="Rhea" id="RHEA-COMP:9863"/>
        <dbReference type="Rhea" id="RHEA-COMP:11604"/>
        <dbReference type="ChEBI" id="CHEBI:15378"/>
        <dbReference type="ChEBI" id="CHEBI:29999"/>
        <dbReference type="ChEBI" id="CHEBI:30616"/>
        <dbReference type="ChEBI" id="CHEBI:83421"/>
        <dbReference type="ChEBI" id="CHEBI:456216"/>
        <dbReference type="EC" id="2.7.11.1"/>
    </reaction>
</comment>
<dbReference type="InterPro" id="IPR045269">
    <property type="entry name" value="Atg1-like"/>
</dbReference>
<dbReference type="CDD" id="cd00060">
    <property type="entry name" value="FHA"/>
    <property type="match status" value="1"/>
</dbReference>
<dbReference type="SUPFAM" id="SSF56112">
    <property type="entry name" value="Protein kinase-like (PK-like)"/>
    <property type="match status" value="1"/>
</dbReference>
<keyword evidence="5" id="KW-0723">Serine/threonine-protein kinase</keyword>
<dbReference type="Gene3D" id="1.10.510.10">
    <property type="entry name" value="Transferase(Phosphotransferase) domain 1"/>
    <property type="match status" value="1"/>
</dbReference>
<dbReference type="PROSITE" id="PS00108">
    <property type="entry name" value="PROTEIN_KINASE_ST"/>
    <property type="match status" value="1"/>
</dbReference>
<feature type="domain" description="FHA" evidence="16">
    <location>
        <begin position="39"/>
        <end position="85"/>
    </location>
</feature>
<dbReference type="GO" id="GO:0034045">
    <property type="term" value="C:phagophore assembly site membrane"/>
    <property type="evidence" value="ECO:0007669"/>
    <property type="project" value="UniProtKB-SubCell"/>
</dbReference>
<keyword evidence="8" id="KW-0418">Kinase</keyword>
<evidence type="ECO:0000256" key="15">
    <source>
        <dbReference type="SAM" id="MobiDB-lite"/>
    </source>
</evidence>
<dbReference type="SMART" id="SM00220">
    <property type="entry name" value="S_TKc"/>
    <property type="match status" value="1"/>
</dbReference>
<comment type="caution">
    <text evidence="18">The sequence shown here is derived from an EMBL/GenBank/DDBJ whole genome shotgun (WGS) entry which is preliminary data.</text>
</comment>
<dbReference type="PANTHER" id="PTHR24348:SF22">
    <property type="entry name" value="NON-SPECIFIC SERINE_THREONINE PROTEIN KINASE"/>
    <property type="match status" value="1"/>
</dbReference>
<evidence type="ECO:0000259" key="17">
    <source>
        <dbReference type="PROSITE" id="PS50011"/>
    </source>
</evidence>
<dbReference type="InterPro" id="IPR008984">
    <property type="entry name" value="SMAD_FHA_dom_sf"/>
</dbReference>
<dbReference type="OrthoDB" id="10252171at2759"/>
<dbReference type="STRING" id="2004952.A0A2C5Z224"/>
<accession>A0A2C5Z224</accession>
<keyword evidence="11" id="KW-0072">Autophagy</keyword>
<dbReference type="Gene3D" id="2.60.200.20">
    <property type="match status" value="1"/>
</dbReference>
<comment type="catalytic activity">
    <reaction evidence="13">
        <text>L-threonyl-[protein] + ATP = O-phospho-L-threonyl-[protein] + ADP + H(+)</text>
        <dbReference type="Rhea" id="RHEA:46608"/>
        <dbReference type="Rhea" id="RHEA-COMP:11060"/>
        <dbReference type="Rhea" id="RHEA-COMP:11605"/>
        <dbReference type="ChEBI" id="CHEBI:15378"/>
        <dbReference type="ChEBI" id="CHEBI:30013"/>
        <dbReference type="ChEBI" id="CHEBI:30616"/>
        <dbReference type="ChEBI" id="CHEBI:61977"/>
        <dbReference type="ChEBI" id="CHEBI:456216"/>
        <dbReference type="EC" id="2.7.11.1"/>
    </reaction>
</comment>
<evidence type="ECO:0000256" key="9">
    <source>
        <dbReference type="ARBA" id="ARBA00022840"/>
    </source>
</evidence>
<evidence type="ECO:0000256" key="13">
    <source>
        <dbReference type="ARBA" id="ARBA00047899"/>
    </source>
</evidence>
<evidence type="ECO:0000256" key="6">
    <source>
        <dbReference type="ARBA" id="ARBA00022679"/>
    </source>
</evidence>
<keyword evidence="7" id="KW-0547">Nucleotide-binding</keyword>
<dbReference type="PROSITE" id="PS50006">
    <property type="entry name" value="FHA_DOMAIN"/>
    <property type="match status" value="1"/>
</dbReference>
<feature type="region of interest" description="Disordered" evidence="15">
    <location>
        <begin position="470"/>
        <end position="543"/>
    </location>
</feature>
<evidence type="ECO:0000256" key="5">
    <source>
        <dbReference type="ARBA" id="ARBA00022527"/>
    </source>
</evidence>
<feature type="compositionally biased region" description="Polar residues" evidence="15">
    <location>
        <begin position="531"/>
        <end position="541"/>
    </location>
</feature>
<dbReference type="Proteomes" id="UP000226431">
    <property type="component" value="Unassembled WGS sequence"/>
</dbReference>
<feature type="compositionally biased region" description="Basic and acidic residues" evidence="15">
    <location>
        <begin position="479"/>
        <end position="493"/>
    </location>
</feature>
<keyword evidence="19" id="KW-1185">Reference proteome</keyword>
<comment type="subcellular location">
    <subcellularLocation>
        <location evidence="1">Preautophagosomal structure membrane</location>
        <topology evidence="1">Peripheral membrane protein</topology>
    </subcellularLocation>
</comment>
<dbReference type="InterPro" id="IPR000253">
    <property type="entry name" value="FHA_dom"/>
</dbReference>